<sequence length="76" mass="7876">MTEPTAPAKVTKAAKATPRTIPAADKPATKKATKAAAKPEFNPTVKDNGKLDHSTCGHPRTPAGRAACRANRAEGK</sequence>
<evidence type="ECO:0000313" key="3">
    <source>
        <dbReference type="Proteomes" id="UP001144280"/>
    </source>
</evidence>
<evidence type="ECO:0000313" key="2">
    <source>
        <dbReference type="EMBL" id="GLI00670.1"/>
    </source>
</evidence>
<feature type="region of interest" description="Disordered" evidence="1">
    <location>
        <begin position="1"/>
        <end position="76"/>
    </location>
</feature>
<dbReference type="EMBL" id="BSDI01000034">
    <property type="protein sequence ID" value="GLI00670.1"/>
    <property type="molecule type" value="Genomic_DNA"/>
</dbReference>
<organism evidence="2 3">
    <name type="scientific">Phytohabitans aurantiacus</name>
    <dbReference type="NCBI Taxonomy" id="3016789"/>
    <lineage>
        <taxon>Bacteria</taxon>
        <taxon>Bacillati</taxon>
        <taxon>Actinomycetota</taxon>
        <taxon>Actinomycetes</taxon>
        <taxon>Micromonosporales</taxon>
        <taxon>Micromonosporaceae</taxon>
    </lineage>
</organism>
<keyword evidence="3" id="KW-1185">Reference proteome</keyword>
<dbReference type="RefSeq" id="WP_281901162.1">
    <property type="nucleotide sequence ID" value="NZ_BSDI01000034.1"/>
</dbReference>
<feature type="compositionally biased region" description="Low complexity" evidence="1">
    <location>
        <begin position="1"/>
        <end position="26"/>
    </location>
</feature>
<accession>A0ABQ5R2M1</accession>
<dbReference type="Proteomes" id="UP001144280">
    <property type="component" value="Unassembled WGS sequence"/>
</dbReference>
<comment type="caution">
    <text evidence="2">The sequence shown here is derived from an EMBL/GenBank/DDBJ whole genome shotgun (WGS) entry which is preliminary data.</text>
</comment>
<gene>
    <name evidence="2" type="ORF">Pa4123_59460</name>
</gene>
<name>A0ABQ5R2M1_9ACTN</name>
<proteinExistence type="predicted"/>
<reference evidence="2" key="1">
    <citation type="submission" date="2022-12" db="EMBL/GenBank/DDBJ databases">
        <title>New Phytohabitans aurantiacus sp. RD004123 nov., an actinomycete isolated from soil.</title>
        <authorList>
            <person name="Triningsih D.W."/>
            <person name="Harunari E."/>
            <person name="Igarashi Y."/>
        </authorList>
    </citation>
    <scope>NUCLEOTIDE SEQUENCE</scope>
    <source>
        <strain evidence="2">RD004123</strain>
    </source>
</reference>
<protein>
    <submittedName>
        <fullName evidence="2">Uncharacterized protein</fullName>
    </submittedName>
</protein>
<evidence type="ECO:0000256" key="1">
    <source>
        <dbReference type="SAM" id="MobiDB-lite"/>
    </source>
</evidence>